<protein>
    <submittedName>
        <fullName evidence="2">Uncharacterized protein</fullName>
    </submittedName>
</protein>
<dbReference type="AlphaFoldDB" id="A0A8S3HDX4"/>
<gene>
    <name evidence="2" type="ORF">GIL414_LOCUS69381</name>
</gene>
<evidence type="ECO:0000313" key="3">
    <source>
        <dbReference type="Proteomes" id="UP000681720"/>
    </source>
</evidence>
<feature type="region of interest" description="Disordered" evidence="1">
    <location>
        <begin position="1"/>
        <end position="31"/>
    </location>
</feature>
<reference evidence="2" key="1">
    <citation type="submission" date="2021-02" db="EMBL/GenBank/DDBJ databases">
        <authorList>
            <person name="Nowell W R."/>
        </authorList>
    </citation>
    <scope>NUCLEOTIDE SEQUENCE</scope>
</reference>
<organism evidence="2 3">
    <name type="scientific">Rotaria magnacalcarata</name>
    <dbReference type="NCBI Taxonomy" id="392030"/>
    <lineage>
        <taxon>Eukaryota</taxon>
        <taxon>Metazoa</taxon>
        <taxon>Spiralia</taxon>
        <taxon>Gnathifera</taxon>
        <taxon>Rotifera</taxon>
        <taxon>Eurotatoria</taxon>
        <taxon>Bdelloidea</taxon>
        <taxon>Philodinida</taxon>
        <taxon>Philodinidae</taxon>
        <taxon>Rotaria</taxon>
    </lineage>
</organism>
<feature type="compositionally biased region" description="Acidic residues" evidence="1">
    <location>
        <begin position="13"/>
        <end position="31"/>
    </location>
</feature>
<dbReference type="EMBL" id="CAJOBJ010329984">
    <property type="protein sequence ID" value="CAF5181217.1"/>
    <property type="molecule type" value="Genomic_DNA"/>
</dbReference>
<evidence type="ECO:0000313" key="2">
    <source>
        <dbReference type="EMBL" id="CAF5181217.1"/>
    </source>
</evidence>
<sequence>MSSQPSKRMLPAADDDDDDDERSDEEGNDADVIDKKLKLENLRLKQLKEKRLLAEEQRKIKEQEAIIEQWRTAQLHELAFIQG</sequence>
<evidence type="ECO:0000256" key="1">
    <source>
        <dbReference type="SAM" id="MobiDB-lite"/>
    </source>
</evidence>
<dbReference type="Proteomes" id="UP000681720">
    <property type="component" value="Unassembled WGS sequence"/>
</dbReference>
<feature type="non-terminal residue" evidence="2">
    <location>
        <position position="83"/>
    </location>
</feature>
<proteinExistence type="predicted"/>
<accession>A0A8S3HDX4</accession>
<comment type="caution">
    <text evidence="2">The sequence shown here is derived from an EMBL/GenBank/DDBJ whole genome shotgun (WGS) entry which is preliminary data.</text>
</comment>
<name>A0A8S3HDX4_9BILA</name>